<sequence>MAIDASRPERQASKKQRTEPNKLQRRERAYSFSPGRQDSVQLGRKRSTRAEASSGVAAVRDEMLWRVPTLHNKRDGDHLSRKMSSKKRRKNDQQREAEIKAMSSFVPLRAATEEWMAGRPLKKESRRVRAGFGVGIRRAEFERFNRSSDISLPLPESIDSALSSDSDYISYKVSALEALAPRPTLRYTTHPRPGACAHEIPGLMRRPSQQRTKLTAPIPEAALKAHKRIDNLADGLSASDLRELMERDQRRRTRKIQLEQEKLERRIARRAEKQRVAEAEAERHGRESPPNLERGVLGRVDAGLGIDPASAVITSSRIRHSDDSLERRNETMEAGDVEAARDGDRPTPLAAFHRVDSNPLQPPEALSELREQHVPATRSPVSRGSFRRKLSRSKSPQQSETITEQSELRLEGGPAKGPRSWTSFFKWGNKNRRNSRGPSSFSNTSRDSMQITPAPTPPINIVPRHVGSGVPKRTMSRFREDLPEFPISPPMSRMQSPDAEGIHSMITTPTSPHRAADETAPSPSVFRPRYDTPVSEQQSVEAMRQTPSTFSHPDEQGVSPEPQAMSLDSIDSEASWFSGRTAKKRKSSGILAHAAVLQPPRQTHESDCEHRPQHENTNDDLCITDDDYLSRLAPSHGDRSTWNRKSTGEARPSSDWGEEEAHWGSVRGQQPTVVRSQEVGRVKSREGLLKSFSEEGEGQGTLEQVDADDNSDGSDGSDNVGLQRATSIDYGKAHARRISAGSARLLSITPRSSVDAKHSILHPTQDA</sequence>
<feature type="compositionally biased region" description="Polar residues" evidence="1">
    <location>
        <begin position="393"/>
        <end position="405"/>
    </location>
</feature>
<feature type="region of interest" description="Disordered" evidence="1">
    <location>
        <begin position="317"/>
        <end position="767"/>
    </location>
</feature>
<keyword evidence="3" id="KW-1185">Reference proteome</keyword>
<accession>A0AAN6ZY56</accession>
<feature type="compositionally biased region" description="Polar residues" evidence="1">
    <location>
        <begin position="436"/>
        <end position="453"/>
    </location>
</feature>
<feature type="compositionally biased region" description="Basic and acidic residues" evidence="1">
    <location>
        <begin position="678"/>
        <end position="688"/>
    </location>
</feature>
<feature type="compositionally biased region" description="Basic residues" evidence="1">
    <location>
        <begin position="81"/>
        <end position="90"/>
    </location>
</feature>
<dbReference type="Proteomes" id="UP001302745">
    <property type="component" value="Unassembled WGS sequence"/>
</dbReference>
<dbReference type="EMBL" id="MU856909">
    <property type="protein sequence ID" value="KAK4154538.1"/>
    <property type="molecule type" value="Genomic_DNA"/>
</dbReference>
<protein>
    <submittedName>
        <fullName evidence="2">Uncharacterized protein</fullName>
    </submittedName>
</protein>
<feature type="compositionally biased region" description="Basic and acidic residues" evidence="1">
    <location>
        <begin position="319"/>
        <end position="331"/>
    </location>
</feature>
<feature type="region of interest" description="Disordered" evidence="1">
    <location>
        <begin position="186"/>
        <end position="211"/>
    </location>
</feature>
<feature type="region of interest" description="Disordered" evidence="1">
    <location>
        <begin position="275"/>
        <end position="295"/>
    </location>
</feature>
<feature type="compositionally biased region" description="Basic and acidic residues" evidence="1">
    <location>
        <begin position="1"/>
        <end position="29"/>
    </location>
</feature>
<feature type="compositionally biased region" description="Polar residues" evidence="1">
    <location>
        <begin position="534"/>
        <end position="551"/>
    </location>
</feature>
<dbReference type="AlphaFoldDB" id="A0AAN6ZY56"/>
<evidence type="ECO:0000313" key="3">
    <source>
        <dbReference type="Proteomes" id="UP001302745"/>
    </source>
</evidence>
<organism evidence="2 3">
    <name type="scientific">Chaetomidium leptoderma</name>
    <dbReference type="NCBI Taxonomy" id="669021"/>
    <lineage>
        <taxon>Eukaryota</taxon>
        <taxon>Fungi</taxon>
        <taxon>Dikarya</taxon>
        <taxon>Ascomycota</taxon>
        <taxon>Pezizomycotina</taxon>
        <taxon>Sordariomycetes</taxon>
        <taxon>Sordariomycetidae</taxon>
        <taxon>Sordariales</taxon>
        <taxon>Chaetomiaceae</taxon>
        <taxon>Chaetomidium</taxon>
    </lineage>
</organism>
<evidence type="ECO:0000313" key="2">
    <source>
        <dbReference type="EMBL" id="KAK4154538.1"/>
    </source>
</evidence>
<feature type="region of interest" description="Disordered" evidence="1">
    <location>
        <begin position="1"/>
        <end position="103"/>
    </location>
</feature>
<evidence type="ECO:0000256" key="1">
    <source>
        <dbReference type="SAM" id="MobiDB-lite"/>
    </source>
</evidence>
<reference evidence="2" key="1">
    <citation type="journal article" date="2023" name="Mol. Phylogenet. Evol.">
        <title>Genome-scale phylogeny and comparative genomics of the fungal order Sordariales.</title>
        <authorList>
            <person name="Hensen N."/>
            <person name="Bonometti L."/>
            <person name="Westerberg I."/>
            <person name="Brannstrom I.O."/>
            <person name="Guillou S."/>
            <person name="Cros-Aarteil S."/>
            <person name="Calhoun S."/>
            <person name="Haridas S."/>
            <person name="Kuo A."/>
            <person name="Mondo S."/>
            <person name="Pangilinan J."/>
            <person name="Riley R."/>
            <person name="LaButti K."/>
            <person name="Andreopoulos B."/>
            <person name="Lipzen A."/>
            <person name="Chen C."/>
            <person name="Yan M."/>
            <person name="Daum C."/>
            <person name="Ng V."/>
            <person name="Clum A."/>
            <person name="Steindorff A."/>
            <person name="Ohm R.A."/>
            <person name="Martin F."/>
            <person name="Silar P."/>
            <person name="Natvig D.O."/>
            <person name="Lalanne C."/>
            <person name="Gautier V."/>
            <person name="Ament-Velasquez S.L."/>
            <person name="Kruys A."/>
            <person name="Hutchinson M.I."/>
            <person name="Powell A.J."/>
            <person name="Barry K."/>
            <person name="Miller A.N."/>
            <person name="Grigoriev I.V."/>
            <person name="Debuchy R."/>
            <person name="Gladieux P."/>
            <person name="Hiltunen Thoren M."/>
            <person name="Johannesson H."/>
        </authorList>
    </citation>
    <scope>NUCLEOTIDE SEQUENCE</scope>
    <source>
        <strain evidence="2">CBS 538.74</strain>
    </source>
</reference>
<reference evidence="2" key="2">
    <citation type="submission" date="2023-05" db="EMBL/GenBank/DDBJ databases">
        <authorList>
            <consortium name="Lawrence Berkeley National Laboratory"/>
            <person name="Steindorff A."/>
            <person name="Hensen N."/>
            <person name="Bonometti L."/>
            <person name="Westerberg I."/>
            <person name="Brannstrom I.O."/>
            <person name="Guillou S."/>
            <person name="Cros-Aarteil S."/>
            <person name="Calhoun S."/>
            <person name="Haridas S."/>
            <person name="Kuo A."/>
            <person name="Mondo S."/>
            <person name="Pangilinan J."/>
            <person name="Riley R."/>
            <person name="Labutti K."/>
            <person name="Andreopoulos B."/>
            <person name="Lipzen A."/>
            <person name="Chen C."/>
            <person name="Yanf M."/>
            <person name="Daum C."/>
            <person name="Ng V."/>
            <person name="Clum A."/>
            <person name="Ohm R."/>
            <person name="Martin F."/>
            <person name="Silar P."/>
            <person name="Natvig D."/>
            <person name="Lalanne C."/>
            <person name="Gautier V."/>
            <person name="Ament-Velasquez S.L."/>
            <person name="Kruys A."/>
            <person name="Hutchinson M.I."/>
            <person name="Powell A.J."/>
            <person name="Barry K."/>
            <person name="Miller A.N."/>
            <person name="Grigoriev I.V."/>
            <person name="Debuchy R."/>
            <person name="Gladieux P."/>
            <person name="Thoren M.H."/>
            <person name="Johannesson H."/>
        </authorList>
    </citation>
    <scope>NUCLEOTIDE SEQUENCE</scope>
    <source>
        <strain evidence="2">CBS 538.74</strain>
    </source>
</reference>
<gene>
    <name evidence="2" type="ORF">C8A00DRAFT_14334</name>
</gene>
<feature type="compositionally biased region" description="Basic and acidic residues" evidence="1">
    <location>
        <begin position="275"/>
        <end position="287"/>
    </location>
</feature>
<name>A0AAN6ZY56_9PEZI</name>
<comment type="caution">
    <text evidence="2">The sequence shown here is derived from an EMBL/GenBank/DDBJ whole genome shotgun (WGS) entry which is preliminary data.</text>
</comment>
<feature type="compositionally biased region" description="Basic and acidic residues" evidence="1">
    <location>
        <begin position="602"/>
        <end position="617"/>
    </location>
</feature>
<proteinExistence type="predicted"/>